<keyword evidence="1" id="KW-0472">Membrane</keyword>
<reference evidence="2" key="1">
    <citation type="submission" date="2021-05" db="EMBL/GenBank/DDBJ databases">
        <authorList>
            <person name="Alioto T."/>
            <person name="Alioto T."/>
            <person name="Gomez Garrido J."/>
        </authorList>
    </citation>
    <scope>NUCLEOTIDE SEQUENCE</scope>
</reference>
<keyword evidence="1" id="KW-1133">Transmembrane helix</keyword>
<proteinExistence type="predicted"/>
<evidence type="ECO:0000256" key="1">
    <source>
        <dbReference type="SAM" id="Phobius"/>
    </source>
</evidence>
<evidence type="ECO:0000313" key="2">
    <source>
        <dbReference type="EMBL" id="CAG6747390.1"/>
    </source>
</evidence>
<name>A0A8D9ED59_9HEMI</name>
<dbReference type="EMBL" id="HBUF01514073">
    <property type="protein sequence ID" value="CAG6747390.1"/>
    <property type="molecule type" value="Transcribed_RNA"/>
</dbReference>
<organism evidence="2">
    <name type="scientific">Cacopsylla melanoneura</name>
    <dbReference type="NCBI Taxonomy" id="428564"/>
    <lineage>
        <taxon>Eukaryota</taxon>
        <taxon>Metazoa</taxon>
        <taxon>Ecdysozoa</taxon>
        <taxon>Arthropoda</taxon>
        <taxon>Hexapoda</taxon>
        <taxon>Insecta</taxon>
        <taxon>Pterygota</taxon>
        <taxon>Neoptera</taxon>
        <taxon>Paraneoptera</taxon>
        <taxon>Hemiptera</taxon>
        <taxon>Sternorrhyncha</taxon>
        <taxon>Psylloidea</taxon>
        <taxon>Psyllidae</taxon>
        <taxon>Psyllinae</taxon>
        <taxon>Cacopsylla</taxon>
    </lineage>
</organism>
<sequence length="148" mass="17998">MISGRLCDFLLTSYFLREQFYSFLMRIYYMYVLGSRYRNFTWSKSTGIFVVILLCFFSYQFFFNIEIFNVHVFHSNKQQLSTRKGRSMKMSVNSKKGSFYLRYHDLHQVHKSSSLQSSLHWQEQLSPTLTTYHFRYLHLCKRDQRTLS</sequence>
<accession>A0A8D9ED59</accession>
<feature type="transmembrane region" description="Helical" evidence="1">
    <location>
        <begin position="49"/>
        <end position="73"/>
    </location>
</feature>
<protein>
    <submittedName>
        <fullName evidence="2">Uncharacterized protein</fullName>
    </submittedName>
</protein>
<keyword evidence="1" id="KW-0812">Transmembrane</keyword>
<dbReference type="AlphaFoldDB" id="A0A8D9ED59"/>